<organism evidence="2">
    <name type="scientific">Neobodo designis</name>
    <name type="common">Flagellated protozoan</name>
    <name type="synonym">Bodo designis</name>
    <dbReference type="NCBI Taxonomy" id="312471"/>
    <lineage>
        <taxon>Eukaryota</taxon>
        <taxon>Discoba</taxon>
        <taxon>Euglenozoa</taxon>
        <taxon>Kinetoplastea</taxon>
        <taxon>Metakinetoplastina</taxon>
        <taxon>Neobodonida</taxon>
        <taxon>Neobodo</taxon>
    </lineage>
</organism>
<dbReference type="AlphaFoldDB" id="A0A7S1R2Y2"/>
<protein>
    <recommendedName>
        <fullName evidence="3">Survival motor neuron Tudor domain-containing protein</fullName>
    </recommendedName>
</protein>
<evidence type="ECO:0008006" key="3">
    <source>
        <dbReference type="Google" id="ProtNLM"/>
    </source>
</evidence>
<evidence type="ECO:0000256" key="1">
    <source>
        <dbReference type="SAM" id="MobiDB-lite"/>
    </source>
</evidence>
<feature type="compositionally biased region" description="Basic and acidic residues" evidence="1">
    <location>
        <begin position="41"/>
        <end position="50"/>
    </location>
</feature>
<dbReference type="EMBL" id="HBGF01052406">
    <property type="protein sequence ID" value="CAD9155237.1"/>
    <property type="molecule type" value="Transcribed_RNA"/>
</dbReference>
<gene>
    <name evidence="2" type="ORF">NDES1114_LOCUS35061</name>
</gene>
<sequence>MSGELLFQRGQSYAADTWDDSELVAAWNRQQSTESPTRARAALDTRRGAMDDGTSSMAARESGDSTTPTLMKPPVPAWADEATVKLLHAWYEAGYWSGIKAASVRP</sequence>
<reference evidence="2" key="1">
    <citation type="submission" date="2021-01" db="EMBL/GenBank/DDBJ databases">
        <authorList>
            <person name="Corre E."/>
            <person name="Pelletier E."/>
            <person name="Niang G."/>
            <person name="Scheremetjew M."/>
            <person name="Finn R."/>
            <person name="Kale V."/>
            <person name="Holt S."/>
            <person name="Cochrane G."/>
            <person name="Meng A."/>
            <person name="Brown T."/>
            <person name="Cohen L."/>
        </authorList>
    </citation>
    <scope>NUCLEOTIDE SEQUENCE</scope>
    <source>
        <strain evidence="2">CCAP 1951/1</strain>
    </source>
</reference>
<name>A0A7S1R2Y2_NEODS</name>
<evidence type="ECO:0000313" key="2">
    <source>
        <dbReference type="EMBL" id="CAD9155237.1"/>
    </source>
</evidence>
<feature type="region of interest" description="Disordered" evidence="1">
    <location>
        <begin position="29"/>
        <end position="75"/>
    </location>
</feature>
<accession>A0A7S1R2Y2</accession>
<proteinExistence type="predicted"/>